<feature type="non-terminal residue" evidence="2">
    <location>
        <position position="172"/>
    </location>
</feature>
<dbReference type="EMBL" id="LIHL02000013">
    <property type="protein sequence ID" value="KAF5450664.1"/>
    <property type="molecule type" value="Genomic_DNA"/>
</dbReference>
<name>A0A833U0T5_JUGRE</name>
<reference evidence="2" key="1">
    <citation type="submission" date="2015-10" db="EMBL/GenBank/DDBJ databases">
        <authorList>
            <person name="Martinez-Garcia P.J."/>
            <person name="Crepeau M.W."/>
            <person name="Puiu D."/>
            <person name="Gonzalez-Ibeas D."/>
            <person name="Whalen J."/>
            <person name="Stevens K."/>
            <person name="Paul R."/>
            <person name="Butterfield T."/>
            <person name="Britton M."/>
            <person name="Reagan R."/>
            <person name="Chakraborty S."/>
            <person name="Walawage S.L."/>
            <person name="Vasquez-Gross H.A."/>
            <person name="Cardeno C."/>
            <person name="Famula R."/>
            <person name="Pratt K."/>
            <person name="Kuruganti S."/>
            <person name="Aradhya M.K."/>
            <person name="Leslie C.A."/>
            <person name="Dandekar A.M."/>
            <person name="Salzberg S.L."/>
            <person name="Wegrzyn J.L."/>
            <person name="Langley C.H."/>
            <person name="Neale D.B."/>
        </authorList>
    </citation>
    <scope>NUCLEOTIDE SEQUENCE</scope>
    <source>
        <tissue evidence="2">Leaves</tissue>
    </source>
</reference>
<evidence type="ECO:0000256" key="1">
    <source>
        <dbReference type="SAM" id="MobiDB-lite"/>
    </source>
</evidence>
<feature type="region of interest" description="Disordered" evidence="1">
    <location>
        <begin position="17"/>
        <end position="38"/>
    </location>
</feature>
<comment type="caution">
    <text evidence="2">The sequence shown here is derived from an EMBL/GenBank/DDBJ whole genome shotgun (WGS) entry which is preliminary data.</text>
</comment>
<organism evidence="2 3">
    <name type="scientific">Juglans regia</name>
    <name type="common">English walnut</name>
    <dbReference type="NCBI Taxonomy" id="51240"/>
    <lineage>
        <taxon>Eukaryota</taxon>
        <taxon>Viridiplantae</taxon>
        <taxon>Streptophyta</taxon>
        <taxon>Embryophyta</taxon>
        <taxon>Tracheophyta</taxon>
        <taxon>Spermatophyta</taxon>
        <taxon>Magnoliopsida</taxon>
        <taxon>eudicotyledons</taxon>
        <taxon>Gunneridae</taxon>
        <taxon>Pentapetalae</taxon>
        <taxon>rosids</taxon>
        <taxon>fabids</taxon>
        <taxon>Fagales</taxon>
        <taxon>Juglandaceae</taxon>
        <taxon>Juglans</taxon>
    </lineage>
</organism>
<protein>
    <submittedName>
        <fullName evidence="2">Uncharacterized protein</fullName>
    </submittedName>
</protein>
<gene>
    <name evidence="2" type="ORF">F2P56_030993</name>
</gene>
<dbReference type="PANTHER" id="PTHR36796">
    <property type="entry name" value="PROTEIN KINASE SUPERFAMILY PROTEIN"/>
    <property type="match status" value="1"/>
</dbReference>
<reference evidence="2" key="2">
    <citation type="submission" date="2020-03" db="EMBL/GenBank/DDBJ databases">
        <title>Walnut 2.0.</title>
        <authorList>
            <person name="Marrano A."/>
            <person name="Britton M."/>
            <person name="Zimin A.V."/>
            <person name="Zaini P.A."/>
            <person name="Workman R."/>
            <person name="Puiu D."/>
            <person name="Bianco L."/>
            <person name="Allen B.J."/>
            <person name="Troggio M."/>
            <person name="Leslie C.A."/>
            <person name="Timp W."/>
            <person name="Dendekar A."/>
            <person name="Salzberg S.L."/>
            <person name="Neale D.B."/>
        </authorList>
    </citation>
    <scope>NUCLEOTIDE SEQUENCE</scope>
    <source>
        <tissue evidence="2">Leaves</tissue>
    </source>
</reference>
<accession>A0A833U0T5</accession>
<dbReference type="Gramene" id="Jr13_25720_p2">
    <property type="protein sequence ID" value="cds.Jr13_25720_p2"/>
    <property type="gene ID" value="Jr13_25720"/>
</dbReference>
<dbReference type="AlphaFoldDB" id="A0A833U0T5"/>
<evidence type="ECO:0000313" key="3">
    <source>
        <dbReference type="Proteomes" id="UP000619265"/>
    </source>
</evidence>
<evidence type="ECO:0000313" key="2">
    <source>
        <dbReference type="EMBL" id="KAF5450664.1"/>
    </source>
</evidence>
<dbReference type="Proteomes" id="UP000619265">
    <property type="component" value="Unassembled WGS sequence"/>
</dbReference>
<sequence length="172" mass="19106">TSSVSVHWRHSLSREGRAPISIARRKSTDSRAITQRAEPTNQPTMLLTAPGHKPTFLFSRGSSSNSVTRTRPCRLCKATLITNSESFEVGRLVGSYGFMNITSYSGFQSGTDIEYSSGDLGRLRVQDVGEGSVKISSFAGFTKGEFPRVHLEGLRFFLRFILDNELVVWKLI</sequence>
<proteinExistence type="predicted"/>
<dbReference type="PANTHER" id="PTHR36796:SF1">
    <property type="entry name" value="PROTEIN KINASE SUPERFAMILY PROTEIN"/>
    <property type="match status" value="1"/>
</dbReference>